<dbReference type="GO" id="GO:0003700">
    <property type="term" value="F:DNA-binding transcription factor activity"/>
    <property type="evidence" value="ECO:0007669"/>
    <property type="project" value="InterPro"/>
</dbReference>
<dbReference type="PROSITE" id="PS01124">
    <property type="entry name" value="HTH_ARAC_FAMILY_2"/>
    <property type="match status" value="1"/>
</dbReference>
<proteinExistence type="predicted"/>
<name>A0A7X2ZR49_9FLAO</name>
<dbReference type="PANTHER" id="PTHR43280:SF32">
    <property type="entry name" value="TRANSCRIPTIONAL REGULATORY PROTEIN"/>
    <property type="match status" value="1"/>
</dbReference>
<dbReference type="GO" id="GO:0043565">
    <property type="term" value="F:sequence-specific DNA binding"/>
    <property type="evidence" value="ECO:0007669"/>
    <property type="project" value="InterPro"/>
</dbReference>
<evidence type="ECO:0000256" key="2">
    <source>
        <dbReference type="ARBA" id="ARBA00023125"/>
    </source>
</evidence>
<gene>
    <name evidence="5" type="ORF">D9O36_03450</name>
</gene>
<comment type="caution">
    <text evidence="5">The sequence shown here is derived from an EMBL/GenBank/DDBJ whole genome shotgun (WGS) entry which is preliminary data.</text>
</comment>
<reference evidence="5 6" key="1">
    <citation type="journal article" date="2019" name="Mar. Drugs">
        <title>Comparative Genomics and CAZyme Genome Repertoires of Marine Zobellia amurskyensis KMM 3526(T) and Zobellia laminariae KMM 3676(T).</title>
        <authorList>
            <person name="Chernysheva N."/>
            <person name="Bystritskaya E."/>
            <person name="Stenkova A."/>
            <person name="Golovkin I."/>
            <person name="Nedashkovskaya O."/>
            <person name="Isaeva M."/>
        </authorList>
    </citation>
    <scope>NUCLEOTIDE SEQUENCE [LARGE SCALE GENOMIC DNA]</scope>
    <source>
        <strain evidence="5 6">KMM 3526</strain>
    </source>
</reference>
<evidence type="ECO:0000313" key="6">
    <source>
        <dbReference type="Proteomes" id="UP000540519"/>
    </source>
</evidence>
<dbReference type="Pfam" id="PF12833">
    <property type="entry name" value="HTH_18"/>
    <property type="match status" value="1"/>
</dbReference>
<evidence type="ECO:0000256" key="1">
    <source>
        <dbReference type="ARBA" id="ARBA00023015"/>
    </source>
</evidence>
<evidence type="ECO:0000259" key="4">
    <source>
        <dbReference type="PROSITE" id="PS01124"/>
    </source>
</evidence>
<dbReference type="InterPro" id="IPR037923">
    <property type="entry name" value="HTH-like"/>
</dbReference>
<sequence length="293" mass="34579">MQRSKTKIEQYHLHKSDPRKLQFELYNLNAYRKKSGNLAAVPHSHSYYQIIWFFNDGGTHTVDFKKYAIKKNTLLFVTKDQVHAFDKNEEVQGWLIHFNESFFKHTDVDMFLKFNIFHMLEKPCYTIEGATVNIASTYISLIQTELEERNRFGYEDSIRFLLKAFLIQLERFHQEDAHSPIQLNSLYERQFFEFKELIEAHFKEGLSVGEYANILNISPKTLSTLTNAVVGRSPSQVIAERTILEAKRLVRFTTLQINEIAFRLGFEDASYFVKYFKRHIGQSPKSYRQSQFT</sequence>
<evidence type="ECO:0000313" key="5">
    <source>
        <dbReference type="EMBL" id="MUH34885.1"/>
    </source>
</evidence>
<dbReference type="PRINTS" id="PR00032">
    <property type="entry name" value="HTHARAC"/>
</dbReference>
<dbReference type="AlphaFoldDB" id="A0A7X2ZR49"/>
<feature type="domain" description="HTH araC/xylS-type" evidence="4">
    <location>
        <begin position="192"/>
        <end position="290"/>
    </location>
</feature>
<dbReference type="OrthoDB" id="2666928at2"/>
<keyword evidence="3" id="KW-0804">Transcription</keyword>
<dbReference type="PANTHER" id="PTHR43280">
    <property type="entry name" value="ARAC-FAMILY TRANSCRIPTIONAL REGULATOR"/>
    <property type="match status" value="1"/>
</dbReference>
<dbReference type="InterPro" id="IPR009057">
    <property type="entry name" value="Homeodomain-like_sf"/>
</dbReference>
<keyword evidence="1" id="KW-0805">Transcription regulation</keyword>
<dbReference type="InterPro" id="IPR020449">
    <property type="entry name" value="Tscrpt_reg_AraC-type_HTH"/>
</dbReference>
<accession>A0A7X2ZR49</accession>
<dbReference type="SUPFAM" id="SSF51215">
    <property type="entry name" value="Regulatory protein AraC"/>
    <property type="match status" value="1"/>
</dbReference>
<dbReference type="EMBL" id="RCNR01000005">
    <property type="protein sequence ID" value="MUH34885.1"/>
    <property type="molecule type" value="Genomic_DNA"/>
</dbReference>
<dbReference type="Proteomes" id="UP000540519">
    <property type="component" value="Unassembled WGS sequence"/>
</dbReference>
<dbReference type="Gene3D" id="1.10.10.60">
    <property type="entry name" value="Homeodomain-like"/>
    <property type="match status" value="1"/>
</dbReference>
<dbReference type="SMART" id="SM00342">
    <property type="entry name" value="HTH_ARAC"/>
    <property type="match status" value="1"/>
</dbReference>
<keyword evidence="6" id="KW-1185">Reference proteome</keyword>
<protein>
    <submittedName>
        <fullName evidence="5">AraC family transcriptional regulator</fullName>
    </submittedName>
</protein>
<dbReference type="InterPro" id="IPR018060">
    <property type="entry name" value="HTH_AraC"/>
</dbReference>
<dbReference type="SUPFAM" id="SSF46689">
    <property type="entry name" value="Homeodomain-like"/>
    <property type="match status" value="1"/>
</dbReference>
<keyword evidence="2" id="KW-0238">DNA-binding</keyword>
<organism evidence="5 6">
    <name type="scientific">Zobellia amurskyensis</name>
    <dbReference type="NCBI Taxonomy" id="248905"/>
    <lineage>
        <taxon>Bacteria</taxon>
        <taxon>Pseudomonadati</taxon>
        <taxon>Bacteroidota</taxon>
        <taxon>Flavobacteriia</taxon>
        <taxon>Flavobacteriales</taxon>
        <taxon>Flavobacteriaceae</taxon>
        <taxon>Zobellia</taxon>
    </lineage>
</organism>
<evidence type="ECO:0000256" key="3">
    <source>
        <dbReference type="ARBA" id="ARBA00023163"/>
    </source>
</evidence>